<feature type="region of interest" description="Disordered" evidence="1">
    <location>
        <begin position="1"/>
        <end position="25"/>
    </location>
</feature>
<dbReference type="RefSeq" id="WP_343888911.1">
    <property type="nucleotide sequence ID" value="NZ_BAAAEH010000014.1"/>
</dbReference>
<accession>A0ABU9Y5Q2</accession>
<protein>
    <recommendedName>
        <fullName evidence="4">DUF4915 domain-containing protein</fullName>
    </recommendedName>
</protein>
<dbReference type="Proteomes" id="UP001419910">
    <property type="component" value="Unassembled WGS sequence"/>
</dbReference>
<gene>
    <name evidence="2" type="ORF">ABC974_15895</name>
</gene>
<evidence type="ECO:0000313" key="2">
    <source>
        <dbReference type="EMBL" id="MEN2791118.1"/>
    </source>
</evidence>
<name>A0ABU9Y5Q2_9SPHN</name>
<comment type="caution">
    <text evidence="2">The sequence shown here is derived from an EMBL/GenBank/DDBJ whole genome shotgun (WGS) entry which is preliminary data.</text>
</comment>
<sequence>MVAGRHSSGQGERPVPPSGGKGARAPLSEAERIARALAHAAYDARTIRLVQHDLTGMSHLVATRRGLFAVHETSHVRIAHGSFFGLTLRGGSIFAFEACDLAGLPTQRGRIVRLDRVGDRIAEARVLVDGLDNGCHQIDFIDGRLTVLDTQNQRILRFESGEAGYEALYPLPRMDKRAWSRGYVHANSLLQVEDRILVLFHNGFAYTGKASEVALFDLDWHEIDRRPLPGHDCHNLVALENGALISCGSAAGEIISIDGPLAKVSTMMTRGLSVGADLIAVGASKFSARADRHRTPGTITFLDRAFRRLSTLDLPAAPTEIRRLDGLDLGLSLFAGGRAPLWPLRD</sequence>
<reference evidence="2 3" key="1">
    <citation type="submission" date="2024-05" db="EMBL/GenBank/DDBJ databases">
        <authorList>
            <person name="Liu Q."/>
            <person name="Xin Y.-H."/>
        </authorList>
    </citation>
    <scope>NUCLEOTIDE SEQUENCE [LARGE SCALE GENOMIC DNA]</scope>
    <source>
        <strain evidence="2 3">CGMCC 1.10181</strain>
    </source>
</reference>
<organism evidence="2 3">
    <name type="scientific">Sphingomonas oligophenolica</name>
    <dbReference type="NCBI Taxonomy" id="301154"/>
    <lineage>
        <taxon>Bacteria</taxon>
        <taxon>Pseudomonadati</taxon>
        <taxon>Pseudomonadota</taxon>
        <taxon>Alphaproteobacteria</taxon>
        <taxon>Sphingomonadales</taxon>
        <taxon>Sphingomonadaceae</taxon>
        <taxon>Sphingomonas</taxon>
    </lineage>
</organism>
<evidence type="ECO:0008006" key="4">
    <source>
        <dbReference type="Google" id="ProtNLM"/>
    </source>
</evidence>
<evidence type="ECO:0000313" key="3">
    <source>
        <dbReference type="Proteomes" id="UP001419910"/>
    </source>
</evidence>
<keyword evidence="3" id="KW-1185">Reference proteome</keyword>
<proteinExistence type="predicted"/>
<evidence type="ECO:0000256" key="1">
    <source>
        <dbReference type="SAM" id="MobiDB-lite"/>
    </source>
</evidence>
<dbReference type="EMBL" id="JBDIME010000014">
    <property type="protein sequence ID" value="MEN2791118.1"/>
    <property type="molecule type" value="Genomic_DNA"/>
</dbReference>